<reference evidence="13" key="1">
    <citation type="submission" date="2021-06" db="EMBL/GenBank/DDBJ databases">
        <authorList>
            <consortium name="Wellcome Sanger Institute Data Sharing"/>
        </authorList>
    </citation>
    <scope>NUCLEOTIDE SEQUENCE [LARGE SCALE GENOMIC DNA]</scope>
</reference>
<keyword evidence="6" id="KW-0106">Calcium</keyword>
<feature type="domain" description="EGF-like" evidence="12">
    <location>
        <begin position="99"/>
        <end position="135"/>
    </location>
</feature>
<evidence type="ECO:0000259" key="12">
    <source>
        <dbReference type="PROSITE" id="PS50026"/>
    </source>
</evidence>
<evidence type="ECO:0000256" key="10">
    <source>
        <dbReference type="ARBA" id="ARBA00023180"/>
    </source>
</evidence>
<dbReference type="InterPro" id="IPR009030">
    <property type="entry name" value="Growth_fac_rcpt_cys_sf"/>
</dbReference>
<reference evidence="13" key="2">
    <citation type="submission" date="2025-08" db="UniProtKB">
        <authorList>
            <consortium name="Ensembl"/>
        </authorList>
    </citation>
    <scope>IDENTIFICATION</scope>
</reference>
<dbReference type="PROSITE" id="PS00022">
    <property type="entry name" value="EGF_1"/>
    <property type="match status" value="5"/>
</dbReference>
<sequence>MNNALVLQHLLNPTGFTGRQCETKDLCASNPCVFGTCVVKLSEVSCLCQVGYTGQLCNISIDPCHSTPCANAGLCKDLGNQKYECACQPGTSGPQCEIIIDSCDSHPCANGGSCGSRVGGFECSCLEGYSGTLCEEQLDQYPCQNSGQCSLVKGVRKCTCPEGYSGDSCEDVQELDACSSSPCKNGGTCRLDGNAGYLCECSTGYGGTNCEETRPQCSAR</sequence>
<evidence type="ECO:0000256" key="3">
    <source>
        <dbReference type="ARBA" id="ARBA00022692"/>
    </source>
</evidence>
<evidence type="ECO:0000256" key="11">
    <source>
        <dbReference type="PROSITE-ProRule" id="PRU00076"/>
    </source>
</evidence>
<dbReference type="InterPro" id="IPR001881">
    <property type="entry name" value="EGF-like_Ca-bd_dom"/>
</dbReference>
<dbReference type="GO" id="GO:0032991">
    <property type="term" value="C:protein-containing complex"/>
    <property type="evidence" value="ECO:0007669"/>
    <property type="project" value="TreeGrafter"/>
</dbReference>
<evidence type="ECO:0000256" key="1">
    <source>
        <dbReference type="ARBA" id="ARBA00004167"/>
    </source>
</evidence>
<feature type="disulfide bond" evidence="11">
    <location>
        <begin position="160"/>
        <end position="169"/>
    </location>
</feature>
<dbReference type="GO" id="GO:0007399">
    <property type="term" value="P:nervous system development"/>
    <property type="evidence" value="ECO:0007669"/>
    <property type="project" value="UniProtKB-ARBA"/>
</dbReference>
<feature type="disulfide bond" evidence="11">
    <location>
        <begin position="87"/>
        <end position="96"/>
    </location>
</feature>
<feature type="disulfide bond" evidence="11">
    <location>
        <begin position="27"/>
        <end position="37"/>
    </location>
</feature>
<keyword evidence="8" id="KW-0472">Membrane</keyword>
<dbReference type="PANTHER" id="PTHR24049:SF22">
    <property type="entry name" value="DROSOPHILA CRUMBS HOMOLOG"/>
    <property type="match status" value="1"/>
</dbReference>
<dbReference type="GeneTree" id="ENSGT00940000160615"/>
<dbReference type="FunFam" id="2.10.25.10:FF:000031">
    <property type="entry name" value="neurogenic locus notch homolog protein 3"/>
    <property type="match status" value="1"/>
</dbReference>
<evidence type="ECO:0000256" key="5">
    <source>
        <dbReference type="ARBA" id="ARBA00022737"/>
    </source>
</evidence>
<dbReference type="InterPro" id="IPR051022">
    <property type="entry name" value="Notch_Cell-Fate_Det"/>
</dbReference>
<dbReference type="CDD" id="cd00054">
    <property type="entry name" value="EGF_CA"/>
    <property type="match status" value="2"/>
</dbReference>
<proteinExistence type="predicted"/>
<feature type="domain" description="EGF-like" evidence="12">
    <location>
        <begin position="60"/>
        <end position="97"/>
    </location>
</feature>
<dbReference type="GO" id="GO:0120025">
    <property type="term" value="C:plasma membrane bounded cell projection"/>
    <property type="evidence" value="ECO:0007669"/>
    <property type="project" value="UniProtKB-ARBA"/>
</dbReference>
<dbReference type="GO" id="GO:0005886">
    <property type="term" value="C:plasma membrane"/>
    <property type="evidence" value="ECO:0007669"/>
    <property type="project" value="TreeGrafter"/>
</dbReference>
<dbReference type="GO" id="GO:0045197">
    <property type="term" value="P:establishment or maintenance of epithelial cell apical/basal polarity"/>
    <property type="evidence" value="ECO:0007669"/>
    <property type="project" value="TreeGrafter"/>
</dbReference>
<feature type="disulfide bond" evidence="11">
    <location>
        <begin position="125"/>
        <end position="134"/>
    </location>
</feature>
<evidence type="ECO:0000313" key="13">
    <source>
        <dbReference type="Ensembl" id="ENSECRP00000007679.1"/>
    </source>
</evidence>
<keyword evidence="5" id="KW-0677">Repeat</keyword>
<keyword evidence="2 11" id="KW-0245">EGF-like domain</keyword>
<evidence type="ECO:0000256" key="8">
    <source>
        <dbReference type="ARBA" id="ARBA00023136"/>
    </source>
</evidence>
<feature type="domain" description="EGF-like" evidence="12">
    <location>
        <begin position="23"/>
        <end position="58"/>
    </location>
</feature>
<keyword evidence="10" id="KW-0325">Glycoprotein</keyword>
<dbReference type="Gene3D" id="2.10.25.10">
    <property type="entry name" value="Laminin"/>
    <property type="match status" value="5"/>
</dbReference>
<dbReference type="SUPFAM" id="SSF57196">
    <property type="entry name" value="EGF/Laminin"/>
    <property type="match status" value="3"/>
</dbReference>
<feature type="domain" description="EGF-like" evidence="12">
    <location>
        <begin position="139"/>
        <end position="170"/>
    </location>
</feature>
<name>A0A8C4RW60_ERPCA</name>
<keyword evidence="14" id="KW-1185">Reference proteome</keyword>
<evidence type="ECO:0000256" key="7">
    <source>
        <dbReference type="ARBA" id="ARBA00022989"/>
    </source>
</evidence>
<evidence type="ECO:0000256" key="4">
    <source>
        <dbReference type="ARBA" id="ARBA00022729"/>
    </source>
</evidence>
<protein>
    <recommendedName>
        <fullName evidence="12">EGF-like domain-containing protein</fullName>
    </recommendedName>
</protein>
<keyword evidence="3" id="KW-0812">Transmembrane</keyword>
<feature type="disulfide bond" evidence="11">
    <location>
        <begin position="48"/>
        <end position="57"/>
    </location>
</feature>
<reference evidence="13" key="3">
    <citation type="submission" date="2025-09" db="UniProtKB">
        <authorList>
            <consortium name="Ensembl"/>
        </authorList>
    </citation>
    <scope>IDENTIFICATION</scope>
</reference>
<dbReference type="GO" id="GO:0007157">
    <property type="term" value="P:heterophilic cell-cell adhesion via plasma membrane cell adhesion molecules"/>
    <property type="evidence" value="ECO:0007669"/>
    <property type="project" value="TreeGrafter"/>
</dbReference>
<keyword evidence="7" id="KW-1133">Transmembrane helix</keyword>
<dbReference type="PANTHER" id="PTHR24049">
    <property type="entry name" value="CRUMBS FAMILY MEMBER"/>
    <property type="match status" value="1"/>
</dbReference>
<evidence type="ECO:0000256" key="6">
    <source>
        <dbReference type="ARBA" id="ARBA00022837"/>
    </source>
</evidence>
<dbReference type="SUPFAM" id="SSF57184">
    <property type="entry name" value="Growth factor receptor domain"/>
    <property type="match status" value="1"/>
</dbReference>
<evidence type="ECO:0000313" key="14">
    <source>
        <dbReference type="Proteomes" id="UP000694620"/>
    </source>
</evidence>
<dbReference type="FunFam" id="2.10.25.10:FF:000247">
    <property type="entry name" value="Delta/notch like EGF repeat containing"/>
    <property type="match status" value="2"/>
</dbReference>
<dbReference type="PROSITE" id="PS50026">
    <property type="entry name" value="EGF_3"/>
    <property type="match status" value="5"/>
</dbReference>
<dbReference type="PROSITE" id="PS01186">
    <property type="entry name" value="EGF_2"/>
    <property type="match status" value="4"/>
</dbReference>
<feature type="disulfide bond" evidence="11">
    <location>
        <begin position="201"/>
        <end position="210"/>
    </location>
</feature>
<dbReference type="Pfam" id="PF00008">
    <property type="entry name" value="EGF"/>
    <property type="match status" value="5"/>
</dbReference>
<dbReference type="Proteomes" id="UP000694620">
    <property type="component" value="Chromosome 1"/>
</dbReference>
<accession>A0A8C4RW60</accession>
<feature type="domain" description="EGF-like" evidence="12">
    <location>
        <begin position="174"/>
        <end position="211"/>
    </location>
</feature>
<evidence type="ECO:0000256" key="9">
    <source>
        <dbReference type="ARBA" id="ARBA00023157"/>
    </source>
</evidence>
<comment type="caution">
    <text evidence="11">Lacks conserved residue(s) required for the propagation of feature annotation.</text>
</comment>
<comment type="subcellular location">
    <subcellularLocation>
        <location evidence="1">Membrane</location>
        <topology evidence="1">Single-pass membrane protein</topology>
    </subcellularLocation>
</comment>
<dbReference type="Ensembl" id="ENSECRT00000007801.1">
    <property type="protein sequence ID" value="ENSECRP00000007679.1"/>
    <property type="gene ID" value="ENSECRG00000005119.1"/>
</dbReference>
<dbReference type="SMART" id="SM00179">
    <property type="entry name" value="EGF_CA"/>
    <property type="match status" value="3"/>
</dbReference>
<evidence type="ECO:0000256" key="2">
    <source>
        <dbReference type="ARBA" id="ARBA00022536"/>
    </source>
</evidence>
<dbReference type="PRINTS" id="PR00010">
    <property type="entry name" value="EGFBLOOD"/>
</dbReference>
<dbReference type="AlphaFoldDB" id="A0A8C4RW60"/>
<keyword evidence="9 11" id="KW-1015">Disulfide bond</keyword>
<keyword evidence="4" id="KW-0732">Signal</keyword>
<organism evidence="13 14">
    <name type="scientific">Erpetoichthys calabaricus</name>
    <name type="common">Rope fish</name>
    <name type="synonym">Calamoichthys calabaricus</name>
    <dbReference type="NCBI Taxonomy" id="27687"/>
    <lineage>
        <taxon>Eukaryota</taxon>
        <taxon>Metazoa</taxon>
        <taxon>Chordata</taxon>
        <taxon>Craniata</taxon>
        <taxon>Vertebrata</taxon>
        <taxon>Euteleostomi</taxon>
        <taxon>Actinopterygii</taxon>
        <taxon>Polypteriformes</taxon>
        <taxon>Polypteridae</taxon>
        <taxon>Erpetoichthys</taxon>
    </lineage>
</organism>
<dbReference type="InterPro" id="IPR000742">
    <property type="entry name" value="EGF"/>
</dbReference>
<dbReference type="SMART" id="SM00181">
    <property type="entry name" value="EGF"/>
    <property type="match status" value="5"/>
</dbReference>
<dbReference type="GO" id="GO:0005509">
    <property type="term" value="F:calcium ion binding"/>
    <property type="evidence" value="ECO:0007669"/>
    <property type="project" value="InterPro"/>
</dbReference>